<organism evidence="1 2">
    <name type="scientific">Rhodococcus phage Mbo2</name>
    <dbReference type="NCBI Taxonomy" id="2936911"/>
    <lineage>
        <taxon>Viruses</taxon>
        <taxon>Duplodnaviria</taxon>
        <taxon>Heunggongvirae</taxon>
        <taxon>Uroviricota</taxon>
        <taxon>Caudoviricetes</taxon>
        <taxon>Caudoviricetes incertae sedis</taxon>
        <taxon>Mboduovirus</taxon>
        <taxon>Mboduovirus mbo2</taxon>
    </lineage>
</organism>
<name>A0A9E7LH76_9CAUD</name>
<dbReference type="Proteomes" id="UP001057233">
    <property type="component" value="Segment"/>
</dbReference>
<gene>
    <name evidence="1" type="ORF">Mbo2_038</name>
</gene>
<protein>
    <submittedName>
        <fullName evidence="1">Uncharacterized protein</fullName>
    </submittedName>
</protein>
<dbReference type="EMBL" id="ON191531">
    <property type="protein sequence ID" value="URG17408.1"/>
    <property type="molecule type" value="Genomic_DNA"/>
</dbReference>
<reference evidence="1" key="1">
    <citation type="submission" date="2022-04" db="EMBL/GenBank/DDBJ databases">
        <authorList>
            <person name="Hwangbo M."/>
            <person name="Wang B."/>
            <person name="Gill J.J."/>
            <person name="Chu K.-H."/>
            <person name="Young R."/>
        </authorList>
    </citation>
    <scope>NUCLEOTIDE SEQUENCE</scope>
</reference>
<accession>A0A9E7LH76</accession>
<proteinExistence type="predicted"/>
<keyword evidence="2" id="KW-1185">Reference proteome</keyword>
<evidence type="ECO:0000313" key="1">
    <source>
        <dbReference type="EMBL" id="URG17408.1"/>
    </source>
</evidence>
<sequence length="59" mass="6646">MAVKAVAPENCHDCGITSRERFAAMDKLHKIEELVTKFRTHPAMSATDCIDQIEDVIEE</sequence>
<evidence type="ECO:0000313" key="2">
    <source>
        <dbReference type="Proteomes" id="UP001057233"/>
    </source>
</evidence>